<keyword evidence="6 9" id="KW-0560">Oxidoreductase</keyword>
<feature type="site" description="Important to generate the dianion" evidence="9">
    <location>
        <position position="111"/>
    </location>
</feature>
<dbReference type="CDD" id="cd02232">
    <property type="entry name" value="cupin_ARD"/>
    <property type="match status" value="1"/>
</dbReference>
<dbReference type="EC" id="1.13.11.53" evidence="9"/>
<dbReference type="AlphaFoldDB" id="A0A919JBC9"/>
<dbReference type="GO" id="GO:0010309">
    <property type="term" value="F:acireductone dioxygenase [iron(II)-requiring] activity"/>
    <property type="evidence" value="ECO:0007669"/>
    <property type="project" value="UniProtKB-UniRule"/>
</dbReference>
<keyword evidence="2 9" id="KW-0533">Nickel</keyword>
<protein>
    <recommendedName>
        <fullName evidence="9">Acireductone dioxygenase</fullName>
    </recommendedName>
    <alternativeName>
        <fullName evidence="9">1,2-dihydroxy-3-keto-5-methylthiopentene dioxygenase</fullName>
        <shortName evidence="9">DHK-MTPene dioxygenase</shortName>
    </alternativeName>
    <alternativeName>
        <fullName evidence="9">Acireductone dioxygenase (Fe(2+)-requiring)</fullName>
        <shortName evidence="9">ARD'</shortName>
        <shortName evidence="9">Fe-ARD</shortName>
        <ecNumber evidence="9">1.13.11.54</ecNumber>
    </alternativeName>
    <alternativeName>
        <fullName evidence="9">Acireductone dioxygenase (Ni(2+)-requiring)</fullName>
        <shortName evidence="9">ARD</shortName>
        <shortName evidence="9">Ni-ARD</shortName>
        <ecNumber evidence="9">1.13.11.53</ecNumber>
    </alternativeName>
</protein>
<proteinExistence type="inferred from homology"/>
<keyword evidence="4 9" id="KW-0479">Metal-binding</keyword>
<dbReference type="GO" id="GO:0010308">
    <property type="term" value="F:acireductone dioxygenase (Ni2+-requiring) activity"/>
    <property type="evidence" value="ECO:0007669"/>
    <property type="project" value="UniProtKB-UniRule"/>
</dbReference>
<evidence type="ECO:0000256" key="2">
    <source>
        <dbReference type="ARBA" id="ARBA00022596"/>
    </source>
</evidence>
<evidence type="ECO:0000256" key="4">
    <source>
        <dbReference type="ARBA" id="ARBA00022723"/>
    </source>
</evidence>
<comment type="cofactor">
    <cofactor evidence="9">
        <name>Ni(2+)</name>
        <dbReference type="ChEBI" id="CHEBI:49786"/>
    </cofactor>
    <text evidence="9">Binds 1 nickel ion per monomer.</text>
</comment>
<comment type="cofactor">
    <cofactor evidence="9">
        <name>Fe(2+)</name>
        <dbReference type="ChEBI" id="CHEBI:29033"/>
    </cofactor>
    <text evidence="9">Binds 1 Fe(2+) cation per monomer.</text>
</comment>
<gene>
    <name evidence="9 10" type="primary">mtnD</name>
    <name evidence="10" type="ORF">Afe05nite_83680</name>
</gene>
<accession>A0A919JBC9</accession>
<feature type="binding site" evidence="9">
    <location>
        <position position="105"/>
    </location>
    <ligand>
        <name>Fe(2+)</name>
        <dbReference type="ChEBI" id="CHEBI:29033"/>
    </ligand>
</feature>
<evidence type="ECO:0000256" key="6">
    <source>
        <dbReference type="ARBA" id="ARBA00023002"/>
    </source>
</evidence>
<feature type="binding site" evidence="9">
    <location>
        <position position="109"/>
    </location>
    <ligand>
        <name>Fe(2+)</name>
        <dbReference type="ChEBI" id="CHEBI:29033"/>
    </ligand>
</feature>
<keyword evidence="3 9" id="KW-0028">Amino-acid biosynthesis</keyword>
<feature type="binding site" evidence="9">
    <location>
        <position position="103"/>
    </location>
    <ligand>
        <name>Fe(2+)</name>
        <dbReference type="ChEBI" id="CHEBI:29033"/>
    </ligand>
</feature>
<dbReference type="GO" id="GO:0016151">
    <property type="term" value="F:nickel cation binding"/>
    <property type="evidence" value="ECO:0007669"/>
    <property type="project" value="UniProtKB-UniRule"/>
</dbReference>
<keyword evidence="8 9" id="KW-0486">Methionine biosynthesis</keyword>
<evidence type="ECO:0000256" key="5">
    <source>
        <dbReference type="ARBA" id="ARBA00022964"/>
    </source>
</evidence>
<organism evidence="10 11">
    <name type="scientific">Paractinoplanes ferrugineus</name>
    <dbReference type="NCBI Taxonomy" id="113564"/>
    <lineage>
        <taxon>Bacteria</taxon>
        <taxon>Bacillati</taxon>
        <taxon>Actinomycetota</taxon>
        <taxon>Actinomycetes</taxon>
        <taxon>Micromonosporales</taxon>
        <taxon>Micromonosporaceae</taxon>
        <taxon>Paractinoplanes</taxon>
    </lineage>
</organism>
<comment type="caution">
    <text evidence="10">The sequence shown here is derived from an EMBL/GenBank/DDBJ whole genome shotgun (WGS) entry which is preliminary data.</text>
</comment>
<dbReference type="GO" id="GO:0019509">
    <property type="term" value="P:L-methionine salvage from methylthioadenosine"/>
    <property type="evidence" value="ECO:0007669"/>
    <property type="project" value="UniProtKB-UniRule"/>
</dbReference>
<evidence type="ECO:0000256" key="7">
    <source>
        <dbReference type="ARBA" id="ARBA00023004"/>
    </source>
</evidence>
<comment type="pathway">
    <text evidence="9">Amino-acid biosynthesis; L-methionine biosynthesis via salvage pathway; L-methionine from S-methyl-5-thio-alpha-D-ribose 1-phosphate: step 5/6.</text>
</comment>
<dbReference type="PANTHER" id="PTHR23418">
    <property type="entry name" value="ACIREDUCTONE DIOXYGENASE"/>
    <property type="match status" value="1"/>
</dbReference>
<dbReference type="Proteomes" id="UP000598174">
    <property type="component" value="Unassembled WGS sequence"/>
</dbReference>
<dbReference type="EC" id="1.13.11.54" evidence="9"/>
<dbReference type="GO" id="GO:0019284">
    <property type="term" value="P:L-methionine salvage from S-adenosylmethionine"/>
    <property type="evidence" value="ECO:0007669"/>
    <property type="project" value="InterPro"/>
</dbReference>
<sequence>MTLLQIMPDDDARTVLERTDRPDEIRAALSPLNVDFEQWELDRKVAPDASPEHVLAAYRPEVDRICGQGGFRLVDVVRMKPDETDPQWSDKAHAARTKFLSEHTHDEDEVRFFVEGSGCFYLHVGAKVYAVVCEAGDLLWVPRGTSHWFDMGDRPQFTAIRFFEEEDGWIGNFLPDSIANRFPSLDQLRTARLP</sequence>
<dbReference type="InterPro" id="IPR004313">
    <property type="entry name" value="ARD"/>
</dbReference>
<keyword evidence="5 9" id="KW-0223">Dioxygenase</keyword>
<feature type="binding site" evidence="9">
    <location>
        <position position="147"/>
    </location>
    <ligand>
        <name>Fe(2+)</name>
        <dbReference type="ChEBI" id="CHEBI:29033"/>
    </ligand>
</feature>
<feature type="binding site" evidence="9">
    <location>
        <position position="105"/>
    </location>
    <ligand>
        <name>Ni(2+)</name>
        <dbReference type="ChEBI" id="CHEBI:49786"/>
    </ligand>
</feature>
<dbReference type="RefSeq" id="WP_203822863.1">
    <property type="nucleotide sequence ID" value="NZ_BAAABP010000092.1"/>
</dbReference>
<keyword evidence="11" id="KW-1185">Reference proteome</keyword>
<feature type="binding site" evidence="9">
    <location>
        <position position="109"/>
    </location>
    <ligand>
        <name>Ni(2+)</name>
        <dbReference type="ChEBI" id="CHEBI:49786"/>
    </ligand>
</feature>
<evidence type="ECO:0000256" key="3">
    <source>
        <dbReference type="ARBA" id="ARBA00022605"/>
    </source>
</evidence>
<evidence type="ECO:0000313" key="10">
    <source>
        <dbReference type="EMBL" id="GIE16528.1"/>
    </source>
</evidence>
<comment type="catalytic activity">
    <reaction evidence="1 9">
        <text>1,2-dihydroxy-5-(methylsulfanyl)pent-1-en-3-one + O2 = 4-methylsulfanyl-2-oxobutanoate + formate + 2 H(+)</text>
        <dbReference type="Rhea" id="RHEA:24504"/>
        <dbReference type="ChEBI" id="CHEBI:15378"/>
        <dbReference type="ChEBI" id="CHEBI:15379"/>
        <dbReference type="ChEBI" id="CHEBI:15740"/>
        <dbReference type="ChEBI" id="CHEBI:16723"/>
        <dbReference type="ChEBI" id="CHEBI:49252"/>
        <dbReference type="EC" id="1.13.11.54"/>
    </reaction>
</comment>
<feature type="binding site" evidence="9">
    <location>
        <position position="147"/>
    </location>
    <ligand>
        <name>Ni(2+)</name>
        <dbReference type="ChEBI" id="CHEBI:49786"/>
    </ligand>
</feature>
<evidence type="ECO:0000256" key="1">
    <source>
        <dbReference type="ARBA" id="ARBA00000428"/>
    </source>
</evidence>
<dbReference type="SUPFAM" id="SSF51182">
    <property type="entry name" value="RmlC-like cupins"/>
    <property type="match status" value="1"/>
</dbReference>
<dbReference type="InterPro" id="IPR014710">
    <property type="entry name" value="RmlC-like_jellyroll"/>
</dbReference>
<dbReference type="HAMAP" id="MF_01682">
    <property type="entry name" value="Salvage_MtnD"/>
    <property type="match status" value="1"/>
</dbReference>
<evidence type="ECO:0000256" key="8">
    <source>
        <dbReference type="ARBA" id="ARBA00023167"/>
    </source>
</evidence>
<dbReference type="PANTHER" id="PTHR23418:SF0">
    <property type="entry name" value="ACIREDUCTONE DIOXYGENASE"/>
    <property type="match status" value="1"/>
</dbReference>
<feature type="site" description="May play a role in transmitting local conformational changes" evidence="9">
    <location>
        <position position="108"/>
    </location>
</feature>
<feature type="site" description="May play a role in metal incorporation in vivo" evidence="9">
    <location>
        <position position="102"/>
    </location>
</feature>
<dbReference type="Gene3D" id="2.60.120.10">
    <property type="entry name" value="Jelly Rolls"/>
    <property type="match status" value="1"/>
</dbReference>
<dbReference type="InterPro" id="IPR023956">
    <property type="entry name" value="ARD_bac"/>
</dbReference>
<reference evidence="10" key="1">
    <citation type="submission" date="2021-01" db="EMBL/GenBank/DDBJ databases">
        <title>Whole genome shotgun sequence of Actinoplanes ferrugineus NBRC 15555.</title>
        <authorList>
            <person name="Komaki H."/>
            <person name="Tamura T."/>
        </authorList>
    </citation>
    <scope>NUCLEOTIDE SEQUENCE</scope>
    <source>
        <strain evidence="10">NBRC 15555</strain>
    </source>
</reference>
<comment type="catalytic activity">
    <reaction evidence="9">
        <text>1,2-dihydroxy-5-(methylsulfanyl)pent-1-en-3-one + O2 = 3-(methylsulfanyl)propanoate + CO + formate + 2 H(+)</text>
        <dbReference type="Rhea" id="RHEA:14161"/>
        <dbReference type="ChEBI" id="CHEBI:15378"/>
        <dbReference type="ChEBI" id="CHEBI:15379"/>
        <dbReference type="ChEBI" id="CHEBI:15740"/>
        <dbReference type="ChEBI" id="CHEBI:17245"/>
        <dbReference type="ChEBI" id="CHEBI:49016"/>
        <dbReference type="ChEBI" id="CHEBI:49252"/>
        <dbReference type="EC" id="1.13.11.53"/>
    </reaction>
</comment>
<comment type="similarity">
    <text evidence="9">Belongs to the acireductone dioxygenase (ARD) family.</text>
</comment>
<comment type="subunit">
    <text evidence="9">Monomer.</text>
</comment>
<feature type="binding site" evidence="9">
    <location>
        <position position="103"/>
    </location>
    <ligand>
        <name>Ni(2+)</name>
        <dbReference type="ChEBI" id="CHEBI:49786"/>
    </ligand>
</feature>
<comment type="function">
    <text evidence="9">Catalyzes 2 different reactions between oxygene and the acireductone 1,2-dihydroxy-3-keto-5-methylthiopentene (DHK-MTPene) depending upon the metal bound in the active site. Fe-containing acireductone dioxygenase (Fe-ARD) produces formate and 2-keto-4-methylthiobutyrate (KMTB), the alpha-ketoacid precursor of methionine in the methionine recycle pathway. Ni-containing acireductone dioxygenase (Ni-ARD) produces methylthiopropionate, carbon monoxide and formate, and does not lie on the methionine recycle pathway.</text>
</comment>
<dbReference type="InterPro" id="IPR011051">
    <property type="entry name" value="RmlC_Cupin_sf"/>
</dbReference>
<evidence type="ECO:0000313" key="11">
    <source>
        <dbReference type="Proteomes" id="UP000598174"/>
    </source>
</evidence>
<evidence type="ECO:0000256" key="9">
    <source>
        <dbReference type="HAMAP-Rule" id="MF_01682"/>
    </source>
</evidence>
<dbReference type="EMBL" id="BOMM01000089">
    <property type="protein sequence ID" value="GIE16528.1"/>
    <property type="molecule type" value="Genomic_DNA"/>
</dbReference>
<name>A0A919JBC9_9ACTN</name>
<dbReference type="GO" id="GO:0005506">
    <property type="term" value="F:iron ion binding"/>
    <property type="evidence" value="ECO:0007669"/>
    <property type="project" value="UniProtKB-UniRule"/>
</dbReference>
<dbReference type="Pfam" id="PF03079">
    <property type="entry name" value="ARD"/>
    <property type="match status" value="1"/>
</dbReference>
<keyword evidence="7 9" id="KW-0408">Iron</keyword>